<evidence type="ECO:0000256" key="3">
    <source>
        <dbReference type="ARBA" id="ARBA00023002"/>
    </source>
</evidence>
<feature type="domain" description="2Fe-2S ferredoxin-type" evidence="6">
    <location>
        <begin position="2"/>
        <end position="78"/>
    </location>
</feature>
<keyword evidence="2" id="KW-0479">Metal-binding</keyword>
<dbReference type="GO" id="GO:0051537">
    <property type="term" value="F:2 iron, 2 sulfur cluster binding"/>
    <property type="evidence" value="ECO:0007669"/>
    <property type="project" value="UniProtKB-KW"/>
</dbReference>
<dbReference type="PROSITE" id="PS00197">
    <property type="entry name" value="2FE2S_FER_1"/>
    <property type="match status" value="1"/>
</dbReference>
<evidence type="ECO:0000256" key="4">
    <source>
        <dbReference type="ARBA" id="ARBA00023004"/>
    </source>
</evidence>
<dbReference type="AlphaFoldDB" id="A0A9X2A676"/>
<name>A0A9X2A676_9FLAO</name>
<dbReference type="InterPro" id="IPR006058">
    <property type="entry name" value="2Fe2S_fd_BS"/>
</dbReference>
<dbReference type="Gene3D" id="1.10.150.120">
    <property type="entry name" value="[2Fe-2S]-binding domain"/>
    <property type="match status" value="1"/>
</dbReference>
<dbReference type="PANTHER" id="PTHR44379">
    <property type="entry name" value="OXIDOREDUCTASE WITH IRON-SULFUR SUBUNIT"/>
    <property type="match status" value="1"/>
</dbReference>
<dbReference type="InterPro" id="IPR051452">
    <property type="entry name" value="Diverse_Oxidoreductases"/>
</dbReference>
<keyword evidence="4" id="KW-0408">Iron</keyword>
<comment type="caution">
    <text evidence="7">The sequence shown here is derived from an EMBL/GenBank/DDBJ whole genome shotgun (WGS) entry which is preliminary data.</text>
</comment>
<dbReference type="GO" id="GO:0016491">
    <property type="term" value="F:oxidoreductase activity"/>
    <property type="evidence" value="ECO:0007669"/>
    <property type="project" value="UniProtKB-KW"/>
</dbReference>
<evidence type="ECO:0000313" key="8">
    <source>
        <dbReference type="Proteomes" id="UP001139344"/>
    </source>
</evidence>
<keyword evidence="8" id="KW-1185">Reference proteome</keyword>
<keyword evidence="1" id="KW-0001">2Fe-2S</keyword>
<proteinExistence type="predicted"/>
<evidence type="ECO:0000256" key="5">
    <source>
        <dbReference type="ARBA" id="ARBA00023014"/>
    </source>
</evidence>
<protein>
    <submittedName>
        <fullName evidence="7">(2Fe-2S)-binding protein</fullName>
    </submittedName>
</protein>
<dbReference type="Gene3D" id="3.10.20.30">
    <property type="match status" value="1"/>
</dbReference>
<dbReference type="InterPro" id="IPR036010">
    <property type="entry name" value="2Fe-2S_ferredoxin-like_sf"/>
</dbReference>
<dbReference type="InterPro" id="IPR012675">
    <property type="entry name" value="Beta-grasp_dom_sf"/>
</dbReference>
<dbReference type="PANTHER" id="PTHR44379:SF2">
    <property type="entry name" value="BLR6218 PROTEIN"/>
    <property type="match status" value="1"/>
</dbReference>
<evidence type="ECO:0000313" key="7">
    <source>
        <dbReference type="EMBL" id="MCG9971880.1"/>
    </source>
</evidence>
<dbReference type="FunFam" id="3.10.20.30:FF:000020">
    <property type="entry name" value="Xanthine dehydrogenase iron-sulfur subunit"/>
    <property type="match status" value="1"/>
</dbReference>
<evidence type="ECO:0000256" key="2">
    <source>
        <dbReference type="ARBA" id="ARBA00022723"/>
    </source>
</evidence>
<dbReference type="RefSeq" id="WP_240098536.1">
    <property type="nucleotide sequence ID" value="NZ_JAJSON010000020.1"/>
</dbReference>
<organism evidence="7 8">
    <name type="scientific">Christiangramia crocea</name>
    <dbReference type="NCBI Taxonomy" id="2904124"/>
    <lineage>
        <taxon>Bacteria</taxon>
        <taxon>Pseudomonadati</taxon>
        <taxon>Bacteroidota</taxon>
        <taxon>Flavobacteriia</taxon>
        <taxon>Flavobacteriales</taxon>
        <taxon>Flavobacteriaceae</taxon>
        <taxon>Christiangramia</taxon>
    </lineage>
</organism>
<dbReference type="InterPro" id="IPR002888">
    <property type="entry name" value="2Fe-2S-bd"/>
</dbReference>
<accession>A0A9X2A676</accession>
<dbReference type="InterPro" id="IPR036884">
    <property type="entry name" value="2Fe-2S-bd_dom_sf"/>
</dbReference>
<dbReference type="InterPro" id="IPR001041">
    <property type="entry name" value="2Fe-2S_ferredoxin-type"/>
</dbReference>
<evidence type="ECO:0000259" key="6">
    <source>
        <dbReference type="PROSITE" id="PS51085"/>
    </source>
</evidence>
<gene>
    <name evidence="7" type="ORF">LU635_09555</name>
</gene>
<dbReference type="FunFam" id="1.10.150.120:FF:000003">
    <property type="entry name" value="Carbon monoxide dehydrogenase, small subunit"/>
    <property type="match status" value="1"/>
</dbReference>
<evidence type="ECO:0000256" key="1">
    <source>
        <dbReference type="ARBA" id="ARBA00022714"/>
    </source>
</evidence>
<dbReference type="Pfam" id="PF00111">
    <property type="entry name" value="Fer2"/>
    <property type="match status" value="1"/>
</dbReference>
<dbReference type="PROSITE" id="PS51085">
    <property type="entry name" value="2FE2S_FER_2"/>
    <property type="match status" value="1"/>
</dbReference>
<dbReference type="SUPFAM" id="SSF47741">
    <property type="entry name" value="CO dehydrogenase ISP C-domain like"/>
    <property type="match status" value="1"/>
</dbReference>
<dbReference type="CDD" id="cd00207">
    <property type="entry name" value="fer2"/>
    <property type="match status" value="1"/>
</dbReference>
<dbReference type="Proteomes" id="UP001139344">
    <property type="component" value="Unassembled WGS sequence"/>
</dbReference>
<dbReference type="GO" id="GO:0046872">
    <property type="term" value="F:metal ion binding"/>
    <property type="evidence" value="ECO:0007669"/>
    <property type="project" value="UniProtKB-KW"/>
</dbReference>
<sequence length="154" mass="16692">MANFKININGKSQNVDVDPSTPMLWVLRDHLKLVGTKYGCGIAQCGACTIHLDGNAIRSCQLPISTVKDKKITTIEGLSEDGDHPVQKAWLEHDVPQCGYCQAGQIMTATALLKRNPSPSDEEIEMAMNGNICRCGTYTRIKAAIKTASDSDIA</sequence>
<keyword evidence="3" id="KW-0560">Oxidoreductase</keyword>
<reference evidence="7" key="1">
    <citation type="submission" date="2021-12" db="EMBL/GenBank/DDBJ databases">
        <title>Description of Gramella crocea sp. nov., a new bacterium isolated from activated sludge.</title>
        <authorList>
            <person name="Zhang X."/>
        </authorList>
    </citation>
    <scope>NUCLEOTIDE SEQUENCE</scope>
    <source>
        <strain evidence="7">YB25</strain>
    </source>
</reference>
<keyword evidence="5" id="KW-0411">Iron-sulfur</keyword>
<dbReference type="EMBL" id="JAJSON010000020">
    <property type="protein sequence ID" value="MCG9971880.1"/>
    <property type="molecule type" value="Genomic_DNA"/>
</dbReference>
<dbReference type="SUPFAM" id="SSF54292">
    <property type="entry name" value="2Fe-2S ferredoxin-like"/>
    <property type="match status" value="1"/>
</dbReference>
<dbReference type="Pfam" id="PF01799">
    <property type="entry name" value="Fer2_2"/>
    <property type="match status" value="1"/>
</dbReference>